<dbReference type="GO" id="GO:0005634">
    <property type="term" value="C:nucleus"/>
    <property type="evidence" value="ECO:0007669"/>
    <property type="project" value="TreeGrafter"/>
</dbReference>
<dbReference type="Gene3D" id="1.25.40.20">
    <property type="entry name" value="Ankyrin repeat-containing domain"/>
    <property type="match status" value="1"/>
</dbReference>
<dbReference type="PANTHER" id="PTHR46677">
    <property type="entry name" value="SMC5-SMC6 COMPLEX LOCALIZATION FACTOR PROTEIN 1"/>
    <property type="match status" value="1"/>
</dbReference>
<reference evidence="2" key="2">
    <citation type="submission" date="2017-10" db="EMBL/GenBank/DDBJ databases">
        <title>Ladona fulva Genome sequencing and assembly.</title>
        <authorList>
            <person name="Murali S."/>
            <person name="Richards S."/>
            <person name="Bandaranaike D."/>
            <person name="Bellair M."/>
            <person name="Blankenburg K."/>
            <person name="Chao H."/>
            <person name="Dinh H."/>
            <person name="Doddapaneni H."/>
            <person name="Dugan-Rocha S."/>
            <person name="Elkadiri S."/>
            <person name="Gnanaolivu R."/>
            <person name="Hernandez B."/>
            <person name="Skinner E."/>
            <person name="Javaid M."/>
            <person name="Lee S."/>
            <person name="Li M."/>
            <person name="Ming W."/>
            <person name="Munidasa M."/>
            <person name="Muniz J."/>
            <person name="Nguyen L."/>
            <person name="Hughes D."/>
            <person name="Osuji N."/>
            <person name="Pu L.-L."/>
            <person name="Puazo M."/>
            <person name="Qu C."/>
            <person name="Quiroz J."/>
            <person name="Raj R."/>
            <person name="Weissenberger G."/>
            <person name="Xin Y."/>
            <person name="Zou X."/>
            <person name="Han Y."/>
            <person name="Worley K."/>
            <person name="Muzny D."/>
            <person name="Gibbs R."/>
        </authorList>
    </citation>
    <scope>NUCLEOTIDE SEQUENCE</scope>
    <source>
        <strain evidence="2">Sampled in the wild</strain>
    </source>
</reference>
<accession>A0A8K0K6J5</accession>
<dbReference type="GO" id="GO:2000781">
    <property type="term" value="P:positive regulation of double-strand break repair"/>
    <property type="evidence" value="ECO:0007669"/>
    <property type="project" value="InterPro"/>
</dbReference>
<gene>
    <name evidence="2" type="ORF">J437_LFUL011131</name>
</gene>
<evidence type="ECO:0000313" key="3">
    <source>
        <dbReference type="Proteomes" id="UP000792457"/>
    </source>
</evidence>
<dbReference type="Proteomes" id="UP000792457">
    <property type="component" value="Unassembled WGS sequence"/>
</dbReference>
<dbReference type="Pfam" id="PF00023">
    <property type="entry name" value="Ank"/>
    <property type="match status" value="1"/>
</dbReference>
<evidence type="ECO:0000256" key="1">
    <source>
        <dbReference type="PROSITE-ProRule" id="PRU00023"/>
    </source>
</evidence>
<keyword evidence="3" id="KW-1185">Reference proteome</keyword>
<dbReference type="SUPFAM" id="SSF48403">
    <property type="entry name" value="Ankyrin repeat"/>
    <property type="match status" value="1"/>
</dbReference>
<feature type="repeat" description="ANK" evidence="1">
    <location>
        <begin position="22"/>
        <end position="44"/>
    </location>
</feature>
<comment type="caution">
    <text evidence="2">The sequence shown here is derived from an EMBL/GenBank/DDBJ whole genome shotgun (WGS) entry which is preliminary data.</text>
</comment>
<dbReference type="AlphaFoldDB" id="A0A8K0K6J5"/>
<proteinExistence type="predicted"/>
<dbReference type="PROSITE" id="PS50297">
    <property type="entry name" value="ANK_REP_REGION"/>
    <property type="match status" value="2"/>
</dbReference>
<dbReference type="PANTHER" id="PTHR46677:SF1">
    <property type="entry name" value="SMC5-SMC6 COMPLEX LOCALIZATION FACTOR PROTEIN 1"/>
    <property type="match status" value="1"/>
</dbReference>
<dbReference type="Pfam" id="PF13637">
    <property type="entry name" value="Ank_4"/>
    <property type="match status" value="1"/>
</dbReference>
<sequence>MSDKLSEELEKEGQNINVADYAGWTALHEAVTAGHLDCVRKLLEYQPKKVVYQTRHKKEKISESQEPKELKTLVNLHAKGGDMGVTALHEAIIQNRILIVDLLLKYGGSSLLNDTTKDGYTAFDLTADEAMLDLLHCHKRESRLVEKKFISDMKFSFLSIPKSKSCITLHCMLLQAYIESNCLMAIMQNVISYKRKKSQKISKSNALQSVDYLESSHDMKSLLSFIKCAKSHMKNKSITFPESCLILFLC</sequence>
<dbReference type="SMART" id="SM00248">
    <property type="entry name" value="ANK"/>
    <property type="match status" value="2"/>
</dbReference>
<protein>
    <submittedName>
        <fullName evidence="2">Uncharacterized protein</fullName>
    </submittedName>
</protein>
<name>A0A8K0K6J5_LADFU</name>
<evidence type="ECO:0000313" key="2">
    <source>
        <dbReference type="EMBL" id="KAG8229285.1"/>
    </source>
</evidence>
<dbReference type="InterPro" id="IPR042479">
    <property type="entry name" value="Slf1"/>
</dbReference>
<feature type="repeat" description="ANK" evidence="1">
    <location>
        <begin position="83"/>
        <end position="115"/>
    </location>
</feature>
<dbReference type="GO" id="GO:0035861">
    <property type="term" value="C:site of double-strand break"/>
    <property type="evidence" value="ECO:0007669"/>
    <property type="project" value="TreeGrafter"/>
</dbReference>
<dbReference type="GO" id="GO:0006974">
    <property type="term" value="P:DNA damage response"/>
    <property type="evidence" value="ECO:0007669"/>
    <property type="project" value="TreeGrafter"/>
</dbReference>
<dbReference type="OrthoDB" id="2384350at2759"/>
<dbReference type="EMBL" id="KZ308422">
    <property type="protein sequence ID" value="KAG8229285.1"/>
    <property type="molecule type" value="Genomic_DNA"/>
</dbReference>
<dbReference type="InterPro" id="IPR036770">
    <property type="entry name" value="Ankyrin_rpt-contain_sf"/>
</dbReference>
<reference evidence="2" key="1">
    <citation type="submission" date="2013-04" db="EMBL/GenBank/DDBJ databases">
        <authorList>
            <person name="Qu J."/>
            <person name="Murali S.C."/>
            <person name="Bandaranaike D."/>
            <person name="Bellair M."/>
            <person name="Blankenburg K."/>
            <person name="Chao H."/>
            <person name="Dinh H."/>
            <person name="Doddapaneni H."/>
            <person name="Downs B."/>
            <person name="Dugan-Rocha S."/>
            <person name="Elkadiri S."/>
            <person name="Gnanaolivu R.D."/>
            <person name="Hernandez B."/>
            <person name="Javaid M."/>
            <person name="Jayaseelan J.C."/>
            <person name="Lee S."/>
            <person name="Li M."/>
            <person name="Ming W."/>
            <person name="Munidasa M."/>
            <person name="Muniz J."/>
            <person name="Nguyen L."/>
            <person name="Ongeri F."/>
            <person name="Osuji N."/>
            <person name="Pu L.-L."/>
            <person name="Puazo M."/>
            <person name="Qu C."/>
            <person name="Quiroz J."/>
            <person name="Raj R."/>
            <person name="Weissenberger G."/>
            <person name="Xin Y."/>
            <person name="Zou X."/>
            <person name="Han Y."/>
            <person name="Richards S."/>
            <person name="Worley K."/>
            <person name="Muzny D."/>
            <person name="Gibbs R."/>
        </authorList>
    </citation>
    <scope>NUCLEOTIDE SEQUENCE</scope>
    <source>
        <strain evidence="2">Sampled in the wild</strain>
    </source>
</reference>
<dbReference type="GO" id="GO:1990166">
    <property type="term" value="P:protein localization to site of double-strand break"/>
    <property type="evidence" value="ECO:0007669"/>
    <property type="project" value="TreeGrafter"/>
</dbReference>
<keyword evidence="1" id="KW-0040">ANK repeat</keyword>
<dbReference type="InterPro" id="IPR002110">
    <property type="entry name" value="Ankyrin_rpt"/>
</dbReference>
<dbReference type="PROSITE" id="PS50088">
    <property type="entry name" value="ANK_REPEAT"/>
    <property type="match status" value="2"/>
</dbReference>
<organism evidence="2 3">
    <name type="scientific">Ladona fulva</name>
    <name type="common">Scarce chaser dragonfly</name>
    <name type="synonym">Libellula fulva</name>
    <dbReference type="NCBI Taxonomy" id="123851"/>
    <lineage>
        <taxon>Eukaryota</taxon>
        <taxon>Metazoa</taxon>
        <taxon>Ecdysozoa</taxon>
        <taxon>Arthropoda</taxon>
        <taxon>Hexapoda</taxon>
        <taxon>Insecta</taxon>
        <taxon>Pterygota</taxon>
        <taxon>Palaeoptera</taxon>
        <taxon>Odonata</taxon>
        <taxon>Epiprocta</taxon>
        <taxon>Anisoptera</taxon>
        <taxon>Libelluloidea</taxon>
        <taxon>Libellulidae</taxon>
        <taxon>Ladona</taxon>
    </lineage>
</organism>